<dbReference type="EMBL" id="FOYO01000001">
    <property type="protein sequence ID" value="SFR32577.1"/>
    <property type="molecule type" value="Genomic_DNA"/>
</dbReference>
<dbReference type="STRING" id="670154.SAMN04488002_0160"/>
<feature type="region of interest" description="Disordered" evidence="1">
    <location>
        <begin position="40"/>
        <end position="83"/>
    </location>
</feature>
<protein>
    <submittedName>
        <fullName evidence="2">Uncharacterized protein</fullName>
    </submittedName>
</protein>
<sequence>MRIFSRLVLCGLATILPYEIEIKIVDWLVVEVAPSIAYAKGENSGKGNSGGDDDDGDDDDDDDDDEDDDEENTGRTGNQDGDVHSKILRIEKINGGVRLNYANGSQEVIRNGKYERRNASGRVIERRRARGSDIAHVRSLVGRGNFLDRADSTQPAARATRVTGSGRDIDVLFSNGWRERIEAGRYVLTDQFGRAVVKRKATNNDWVRLQKYRK</sequence>
<organism evidence="2 3">
    <name type="scientific">Litoreibacter janthinus</name>
    <dbReference type="NCBI Taxonomy" id="670154"/>
    <lineage>
        <taxon>Bacteria</taxon>
        <taxon>Pseudomonadati</taxon>
        <taxon>Pseudomonadota</taxon>
        <taxon>Alphaproteobacteria</taxon>
        <taxon>Rhodobacterales</taxon>
        <taxon>Roseobacteraceae</taxon>
        <taxon>Litoreibacter</taxon>
    </lineage>
</organism>
<feature type="compositionally biased region" description="Acidic residues" evidence="1">
    <location>
        <begin position="51"/>
        <end position="71"/>
    </location>
</feature>
<proteinExistence type="predicted"/>
<evidence type="ECO:0000313" key="3">
    <source>
        <dbReference type="Proteomes" id="UP000199658"/>
    </source>
</evidence>
<reference evidence="3" key="1">
    <citation type="submission" date="2016-10" db="EMBL/GenBank/DDBJ databases">
        <authorList>
            <person name="Varghese N."/>
            <person name="Submissions S."/>
        </authorList>
    </citation>
    <scope>NUCLEOTIDE SEQUENCE [LARGE SCALE GENOMIC DNA]</scope>
    <source>
        <strain evidence="3">DSM 26921</strain>
    </source>
</reference>
<name>A0A1I6FS05_9RHOB</name>
<keyword evidence="3" id="KW-1185">Reference proteome</keyword>
<evidence type="ECO:0000313" key="2">
    <source>
        <dbReference type="EMBL" id="SFR32577.1"/>
    </source>
</evidence>
<gene>
    <name evidence="2" type="ORF">SAMN04488002_0160</name>
</gene>
<accession>A0A1I6FS05</accession>
<evidence type="ECO:0000256" key="1">
    <source>
        <dbReference type="SAM" id="MobiDB-lite"/>
    </source>
</evidence>
<dbReference type="Proteomes" id="UP000199658">
    <property type="component" value="Unassembled WGS sequence"/>
</dbReference>
<dbReference type="AlphaFoldDB" id="A0A1I6FS05"/>